<accession>A0A1M6Z282</accession>
<evidence type="ECO:0000313" key="3">
    <source>
        <dbReference type="Proteomes" id="UP000184191"/>
    </source>
</evidence>
<dbReference type="AlphaFoldDB" id="A0A1M6Z282"/>
<evidence type="ECO:0008006" key="4">
    <source>
        <dbReference type="Google" id="ProtNLM"/>
    </source>
</evidence>
<feature type="region of interest" description="Disordered" evidence="1">
    <location>
        <begin position="1"/>
        <end position="25"/>
    </location>
</feature>
<protein>
    <recommendedName>
        <fullName evidence="4">Glucans biosynthesis protein</fullName>
    </recommendedName>
</protein>
<dbReference type="EMBL" id="FRBN01000008">
    <property type="protein sequence ID" value="SHL24586.1"/>
    <property type="molecule type" value="Genomic_DNA"/>
</dbReference>
<sequence>MKKSDTNPMSKAHAAPRCMATSKRTGERCKGPAVKGWAVCRFHGAGGGHGAGKANPAYKHGIRSREYVEMRKAINDLVREEKEIEALIK</sequence>
<dbReference type="RefSeq" id="WP_084732819.1">
    <property type="nucleotide sequence ID" value="NZ_FRBN01000008.1"/>
</dbReference>
<gene>
    <name evidence="2" type="ORF">SAMN05444414_108138</name>
</gene>
<dbReference type="OrthoDB" id="7873969at2"/>
<reference evidence="3" key="1">
    <citation type="submission" date="2016-11" db="EMBL/GenBank/DDBJ databases">
        <authorList>
            <person name="Varghese N."/>
            <person name="Submissions S."/>
        </authorList>
    </citation>
    <scope>NUCLEOTIDE SEQUENCE [LARGE SCALE GENOMIC DNA]</scope>
    <source>
        <strain evidence="3">DSM 29327</strain>
    </source>
</reference>
<name>A0A1M6Z282_9RHOB</name>
<evidence type="ECO:0000256" key="1">
    <source>
        <dbReference type="SAM" id="MobiDB-lite"/>
    </source>
</evidence>
<keyword evidence="3" id="KW-1185">Reference proteome</keyword>
<evidence type="ECO:0000313" key="2">
    <source>
        <dbReference type="EMBL" id="SHL24586.1"/>
    </source>
</evidence>
<proteinExistence type="predicted"/>
<organism evidence="2 3">
    <name type="scientific">Roseovarius marisflavi</name>
    <dbReference type="NCBI Taxonomy" id="1054996"/>
    <lineage>
        <taxon>Bacteria</taxon>
        <taxon>Pseudomonadati</taxon>
        <taxon>Pseudomonadota</taxon>
        <taxon>Alphaproteobacteria</taxon>
        <taxon>Rhodobacterales</taxon>
        <taxon>Roseobacteraceae</taxon>
        <taxon>Roseovarius</taxon>
    </lineage>
</organism>
<dbReference type="Proteomes" id="UP000184191">
    <property type="component" value="Unassembled WGS sequence"/>
</dbReference>